<evidence type="ECO:0000313" key="2">
    <source>
        <dbReference type="EMBL" id="CAF1137142.1"/>
    </source>
</evidence>
<keyword evidence="4" id="KW-1185">Reference proteome</keyword>
<gene>
    <name evidence="3" type="ORF">BJG266_LOCUS29313</name>
    <name evidence="2" type="ORF">QVE165_LOCUS22267</name>
</gene>
<evidence type="ECO:0000313" key="4">
    <source>
        <dbReference type="Proteomes" id="UP000663832"/>
    </source>
</evidence>
<reference evidence="2" key="1">
    <citation type="submission" date="2021-02" db="EMBL/GenBank/DDBJ databases">
        <authorList>
            <person name="Nowell W R."/>
        </authorList>
    </citation>
    <scope>NUCLEOTIDE SEQUENCE</scope>
</reference>
<dbReference type="Proteomes" id="UP000663877">
    <property type="component" value="Unassembled WGS sequence"/>
</dbReference>
<feature type="region of interest" description="Disordered" evidence="1">
    <location>
        <begin position="26"/>
        <end position="67"/>
    </location>
</feature>
<dbReference type="EMBL" id="CAJNOI010000331">
    <property type="protein sequence ID" value="CAF1245897.1"/>
    <property type="molecule type" value="Genomic_DNA"/>
</dbReference>
<dbReference type="OrthoDB" id="9985149at2759"/>
<dbReference type="EMBL" id="CAJNOM010000146">
    <property type="protein sequence ID" value="CAF1137142.1"/>
    <property type="molecule type" value="Genomic_DNA"/>
</dbReference>
<organism evidence="2 4">
    <name type="scientific">Adineta steineri</name>
    <dbReference type="NCBI Taxonomy" id="433720"/>
    <lineage>
        <taxon>Eukaryota</taxon>
        <taxon>Metazoa</taxon>
        <taxon>Spiralia</taxon>
        <taxon>Gnathifera</taxon>
        <taxon>Rotifera</taxon>
        <taxon>Eurotatoria</taxon>
        <taxon>Bdelloidea</taxon>
        <taxon>Adinetida</taxon>
        <taxon>Adinetidae</taxon>
        <taxon>Adineta</taxon>
    </lineage>
</organism>
<dbReference type="AlphaFoldDB" id="A0A814RR41"/>
<protein>
    <submittedName>
        <fullName evidence="2">Uncharacterized protein</fullName>
    </submittedName>
</protein>
<dbReference type="Proteomes" id="UP000663832">
    <property type="component" value="Unassembled WGS sequence"/>
</dbReference>
<accession>A0A814RR41</accession>
<evidence type="ECO:0000313" key="3">
    <source>
        <dbReference type="EMBL" id="CAF1245897.1"/>
    </source>
</evidence>
<name>A0A814RR41_9BILA</name>
<comment type="caution">
    <text evidence="2">The sequence shown here is derived from an EMBL/GenBank/DDBJ whole genome shotgun (WGS) entry which is preliminary data.</text>
</comment>
<evidence type="ECO:0000256" key="1">
    <source>
        <dbReference type="SAM" id="MobiDB-lite"/>
    </source>
</evidence>
<sequence>MRTAPNPEIRGKKFVPNKYNTNSYRIFGEQDSEQDNVQTRNGYPRPAPFYTDPNMNFTSAQAPEPRNDPYAARRMNISQTNIAQSNAPTAGVGRPGSYQREESRWWDWSHSKVEASPPIRKTQDDRIKTRENSYQNIFHYGTEQDTSNQQKNGRYSANPQHIRTLGIVPVTELKSDGLQFGNQNFIEKLSNEQPYNNRNPMNYPRREPQYDDMVMDQPKPLTKPIDRSQFASATKGERQHSMWDLFHPHVDNQENPTNNSRKNQRPPLPEMKRTETFDRTWQNAPYAFDYPNDQDFNQ</sequence>
<feature type="region of interest" description="Disordered" evidence="1">
    <location>
        <begin position="248"/>
        <end position="298"/>
    </location>
</feature>
<proteinExistence type="predicted"/>